<dbReference type="NCBIfam" id="NF004978">
    <property type="entry name" value="PRK06354.1"/>
    <property type="match status" value="1"/>
</dbReference>
<evidence type="ECO:0000259" key="18">
    <source>
        <dbReference type="Pfam" id="PF00224"/>
    </source>
</evidence>
<dbReference type="Pfam" id="PF02887">
    <property type="entry name" value="PK_C"/>
    <property type="match status" value="1"/>
</dbReference>
<proteinExistence type="inferred from homology"/>
<dbReference type="Gene3D" id="3.20.20.60">
    <property type="entry name" value="Phosphoenolpyruvate-binding domains"/>
    <property type="match status" value="1"/>
</dbReference>
<evidence type="ECO:0000313" key="21">
    <source>
        <dbReference type="Proteomes" id="UP000295500"/>
    </source>
</evidence>
<comment type="pathway">
    <text evidence="3 17">Carbohydrate degradation; glycolysis; pyruvate from D-glyceraldehyde 3-phosphate: step 5/5.</text>
</comment>
<dbReference type="NCBIfam" id="NF004491">
    <property type="entry name" value="PRK05826.1"/>
    <property type="match status" value="1"/>
</dbReference>
<evidence type="ECO:0000256" key="16">
    <source>
        <dbReference type="NCBIfam" id="TIGR01064"/>
    </source>
</evidence>
<dbReference type="OrthoDB" id="9812123at2"/>
<keyword evidence="11" id="KW-0067">ATP-binding</keyword>
<keyword evidence="12 17" id="KW-0460">Magnesium</keyword>
<dbReference type="Gene3D" id="3.40.1380.20">
    <property type="entry name" value="Pyruvate kinase, C-terminal domain"/>
    <property type="match status" value="1"/>
</dbReference>
<comment type="cofactor">
    <cofactor evidence="2">
        <name>K(+)</name>
        <dbReference type="ChEBI" id="CHEBI:29103"/>
    </cofactor>
</comment>
<keyword evidence="13" id="KW-0630">Potassium</keyword>
<evidence type="ECO:0000256" key="15">
    <source>
        <dbReference type="ARBA" id="ARBA00023317"/>
    </source>
</evidence>
<dbReference type="InterPro" id="IPR015795">
    <property type="entry name" value="Pyrv_Knase_C"/>
</dbReference>
<dbReference type="RefSeq" id="WP_133527562.1">
    <property type="nucleotide sequence ID" value="NZ_SNXO01000002.1"/>
</dbReference>
<dbReference type="InterPro" id="IPR015793">
    <property type="entry name" value="Pyrv_Knase_brl"/>
</dbReference>
<dbReference type="NCBIfam" id="TIGR01064">
    <property type="entry name" value="pyruv_kin"/>
    <property type="match status" value="1"/>
</dbReference>
<dbReference type="PROSITE" id="PS00110">
    <property type="entry name" value="PYRUVATE_KINASE"/>
    <property type="match status" value="1"/>
</dbReference>
<dbReference type="FunFam" id="2.40.33.10:FF:000001">
    <property type="entry name" value="Pyruvate kinase"/>
    <property type="match status" value="1"/>
</dbReference>
<dbReference type="EMBL" id="SNXO01000002">
    <property type="protein sequence ID" value="TDP59864.1"/>
    <property type="molecule type" value="Genomic_DNA"/>
</dbReference>
<evidence type="ECO:0000256" key="3">
    <source>
        <dbReference type="ARBA" id="ARBA00004997"/>
    </source>
</evidence>
<feature type="domain" description="Pyruvate kinase barrel" evidence="18">
    <location>
        <begin position="1"/>
        <end position="323"/>
    </location>
</feature>
<accession>A0A4R6QB18</accession>
<evidence type="ECO:0000256" key="12">
    <source>
        <dbReference type="ARBA" id="ARBA00022842"/>
    </source>
</evidence>
<dbReference type="GO" id="GO:0000287">
    <property type="term" value="F:magnesium ion binding"/>
    <property type="evidence" value="ECO:0007669"/>
    <property type="project" value="UniProtKB-UniRule"/>
</dbReference>
<dbReference type="SUPFAM" id="SSF50800">
    <property type="entry name" value="PK beta-barrel domain-like"/>
    <property type="match status" value="1"/>
</dbReference>
<keyword evidence="14 17" id="KW-0324">Glycolysis</keyword>
<dbReference type="AlphaFoldDB" id="A0A4R6QB18"/>
<evidence type="ECO:0000256" key="4">
    <source>
        <dbReference type="ARBA" id="ARBA00008663"/>
    </source>
</evidence>
<dbReference type="InterPro" id="IPR001697">
    <property type="entry name" value="Pyr_Knase"/>
</dbReference>
<evidence type="ECO:0000256" key="7">
    <source>
        <dbReference type="ARBA" id="ARBA00022679"/>
    </source>
</evidence>
<dbReference type="InterPro" id="IPR036918">
    <property type="entry name" value="Pyrv_Knase_C_sf"/>
</dbReference>
<evidence type="ECO:0000256" key="1">
    <source>
        <dbReference type="ARBA" id="ARBA00001946"/>
    </source>
</evidence>
<dbReference type="EC" id="2.7.1.40" evidence="5 16"/>
<dbReference type="GO" id="GO:0030955">
    <property type="term" value="F:potassium ion binding"/>
    <property type="evidence" value="ECO:0007669"/>
    <property type="project" value="UniProtKB-UniRule"/>
</dbReference>
<dbReference type="GO" id="GO:0016301">
    <property type="term" value="F:kinase activity"/>
    <property type="evidence" value="ECO:0007669"/>
    <property type="project" value="UniProtKB-KW"/>
</dbReference>
<evidence type="ECO:0000256" key="6">
    <source>
        <dbReference type="ARBA" id="ARBA00018587"/>
    </source>
</evidence>
<evidence type="ECO:0000256" key="9">
    <source>
        <dbReference type="ARBA" id="ARBA00022741"/>
    </source>
</evidence>
<keyword evidence="15 20" id="KW-0670">Pyruvate</keyword>
<dbReference type="SUPFAM" id="SSF51621">
    <property type="entry name" value="Phosphoenolpyruvate/pyruvate domain"/>
    <property type="match status" value="1"/>
</dbReference>
<evidence type="ECO:0000256" key="13">
    <source>
        <dbReference type="ARBA" id="ARBA00022958"/>
    </source>
</evidence>
<dbReference type="Proteomes" id="UP000295500">
    <property type="component" value="Unassembled WGS sequence"/>
</dbReference>
<keyword evidence="8" id="KW-0479">Metal-binding</keyword>
<evidence type="ECO:0000256" key="14">
    <source>
        <dbReference type="ARBA" id="ARBA00023152"/>
    </source>
</evidence>
<sequence length="485" mass="52988">MRKTKIICTIGPASRDEATMEKLLKAGMNVARLNFSHGSHQEHRENIERFRRVRDSLGLPAAVLLDTKGPEIRIRSFQGGKVLLKDGEYFTITTRDVEGTEKIVSVTYEAMPREVSKGKKVLINDGKVMLEVIDTTDTDVNCKVIHGGVLSDNKGVNLPNVNLGMEFMSEKDKSDLLFGIENDVDYVAASFVRTGDDVRNMREFLCDNGGEQIRIIAKIESTQGVENFEEILSLADGIMIARGDMGVELAFEKLPGIQKKFIRRCVQSGKTVITATQMLESMISSPVPTRAETNDVANAVFDGTSAVMLSGETAAGQYPVEAVTAMAKIAEQAEDDKPRIANKDTVWHEMDSDDLTNAVGHAACTLARDIDAAAIMAVTKSGYTARRMAKFRPDITIIGATPYLKVYHQLALTWGVRPLRAEQRGEVEELFSHCISKAIRAGVLNDEDRVVLSAGLPLNVSGNTNIIRVETASLTTTSAPAGPRV</sequence>
<dbReference type="Gene3D" id="2.40.33.10">
    <property type="entry name" value="PK beta-barrel domain-like"/>
    <property type="match status" value="1"/>
</dbReference>
<dbReference type="GO" id="GO:0004743">
    <property type="term" value="F:pyruvate kinase activity"/>
    <property type="evidence" value="ECO:0007669"/>
    <property type="project" value="UniProtKB-UniRule"/>
</dbReference>
<dbReference type="GO" id="GO:0005524">
    <property type="term" value="F:ATP binding"/>
    <property type="evidence" value="ECO:0007669"/>
    <property type="project" value="UniProtKB-KW"/>
</dbReference>
<comment type="caution">
    <text evidence="20">The sequence shown here is derived from an EMBL/GenBank/DDBJ whole genome shotgun (WGS) entry which is preliminary data.</text>
</comment>
<organism evidence="20 21">
    <name type="scientific">Aminicella lysinilytica</name>
    <dbReference type="NCBI Taxonomy" id="433323"/>
    <lineage>
        <taxon>Bacteria</taxon>
        <taxon>Bacillati</taxon>
        <taxon>Bacillota</taxon>
        <taxon>Clostridia</taxon>
        <taxon>Peptostreptococcales</taxon>
        <taxon>Anaerovoracaceae</taxon>
        <taxon>Aminicella</taxon>
    </lineage>
</organism>
<evidence type="ECO:0000256" key="8">
    <source>
        <dbReference type="ARBA" id="ARBA00022723"/>
    </source>
</evidence>
<keyword evidence="21" id="KW-1185">Reference proteome</keyword>
<gene>
    <name evidence="20" type="ORF">EV211_102106</name>
</gene>
<comment type="catalytic activity">
    <reaction evidence="17">
        <text>pyruvate + ATP = phosphoenolpyruvate + ADP + H(+)</text>
        <dbReference type="Rhea" id="RHEA:18157"/>
        <dbReference type="ChEBI" id="CHEBI:15361"/>
        <dbReference type="ChEBI" id="CHEBI:15378"/>
        <dbReference type="ChEBI" id="CHEBI:30616"/>
        <dbReference type="ChEBI" id="CHEBI:58702"/>
        <dbReference type="ChEBI" id="CHEBI:456216"/>
        <dbReference type="EC" id="2.7.1.40"/>
    </reaction>
</comment>
<evidence type="ECO:0000256" key="17">
    <source>
        <dbReference type="RuleBase" id="RU000504"/>
    </source>
</evidence>
<keyword evidence="10 17" id="KW-0418">Kinase</keyword>
<evidence type="ECO:0000256" key="10">
    <source>
        <dbReference type="ARBA" id="ARBA00022777"/>
    </source>
</evidence>
<dbReference type="InterPro" id="IPR040442">
    <property type="entry name" value="Pyrv_kinase-like_dom_sf"/>
</dbReference>
<comment type="cofactor">
    <cofactor evidence="1">
        <name>Mg(2+)</name>
        <dbReference type="ChEBI" id="CHEBI:18420"/>
    </cofactor>
</comment>
<protein>
    <recommendedName>
        <fullName evidence="6 16">Pyruvate kinase</fullName>
        <ecNumber evidence="5 16">2.7.1.40</ecNumber>
    </recommendedName>
</protein>
<dbReference type="InterPro" id="IPR015806">
    <property type="entry name" value="Pyrv_Knase_insert_dom_sf"/>
</dbReference>
<feature type="domain" description="Pyruvate kinase C-terminal" evidence="19">
    <location>
        <begin position="357"/>
        <end position="469"/>
    </location>
</feature>
<keyword evidence="7 17" id="KW-0808">Transferase</keyword>
<evidence type="ECO:0000256" key="2">
    <source>
        <dbReference type="ARBA" id="ARBA00001958"/>
    </source>
</evidence>
<evidence type="ECO:0000256" key="11">
    <source>
        <dbReference type="ARBA" id="ARBA00022840"/>
    </source>
</evidence>
<dbReference type="InterPro" id="IPR015813">
    <property type="entry name" value="Pyrv/PenolPyrv_kinase-like_dom"/>
</dbReference>
<name>A0A4R6QB18_9FIRM</name>
<dbReference type="PANTHER" id="PTHR11817">
    <property type="entry name" value="PYRUVATE KINASE"/>
    <property type="match status" value="1"/>
</dbReference>
<evidence type="ECO:0000259" key="19">
    <source>
        <dbReference type="Pfam" id="PF02887"/>
    </source>
</evidence>
<keyword evidence="9" id="KW-0547">Nucleotide-binding</keyword>
<comment type="similarity">
    <text evidence="4 17">Belongs to the pyruvate kinase family.</text>
</comment>
<dbReference type="PRINTS" id="PR01050">
    <property type="entry name" value="PYRUVTKNASE"/>
</dbReference>
<dbReference type="Pfam" id="PF00224">
    <property type="entry name" value="PK"/>
    <property type="match status" value="1"/>
</dbReference>
<dbReference type="InterPro" id="IPR018209">
    <property type="entry name" value="Pyrv_Knase_AS"/>
</dbReference>
<dbReference type="FunFam" id="3.20.20.60:FF:000025">
    <property type="entry name" value="Pyruvate kinase"/>
    <property type="match status" value="1"/>
</dbReference>
<dbReference type="SUPFAM" id="SSF52935">
    <property type="entry name" value="PK C-terminal domain-like"/>
    <property type="match status" value="1"/>
</dbReference>
<evidence type="ECO:0000256" key="5">
    <source>
        <dbReference type="ARBA" id="ARBA00012142"/>
    </source>
</evidence>
<dbReference type="InterPro" id="IPR011037">
    <property type="entry name" value="Pyrv_Knase-like_insert_dom_sf"/>
</dbReference>
<evidence type="ECO:0000313" key="20">
    <source>
        <dbReference type="EMBL" id="TDP59864.1"/>
    </source>
</evidence>
<dbReference type="UniPathway" id="UPA00109">
    <property type="reaction ID" value="UER00188"/>
</dbReference>
<reference evidence="20 21" key="1">
    <citation type="submission" date="2019-03" db="EMBL/GenBank/DDBJ databases">
        <title>Genomic Encyclopedia of Type Strains, Phase IV (KMG-IV): sequencing the most valuable type-strain genomes for metagenomic binning, comparative biology and taxonomic classification.</title>
        <authorList>
            <person name="Goeker M."/>
        </authorList>
    </citation>
    <scope>NUCLEOTIDE SEQUENCE [LARGE SCALE GENOMIC DNA]</scope>
    <source>
        <strain evidence="20 21">DSM 28287</strain>
    </source>
</reference>